<proteinExistence type="predicted"/>
<dbReference type="Proteomes" id="UP000004491">
    <property type="component" value="Unassembled WGS sequence"/>
</dbReference>
<gene>
    <name evidence="1" type="ORF">Rifp1Sym_ad00140</name>
</gene>
<sequence length="51" mass="5528">MVLLGSATRLCRSGEGSFPSSFSFHNRDELKLKMCVGSVMQGEAHQDLQAA</sequence>
<keyword evidence="2" id="KW-1185">Reference proteome</keyword>
<evidence type="ECO:0000313" key="2">
    <source>
        <dbReference type="Proteomes" id="UP000004491"/>
    </source>
</evidence>
<protein>
    <submittedName>
        <fullName evidence="1">Uncharacterized protein</fullName>
    </submittedName>
</protein>
<name>G2D9K5_9GAMM</name>
<comment type="caution">
    <text evidence="1">The sequence shown here is derived from an EMBL/GenBank/DDBJ whole genome shotgun (WGS) entry which is preliminary data.</text>
</comment>
<evidence type="ECO:0000313" key="1">
    <source>
        <dbReference type="EMBL" id="EGV52667.1"/>
    </source>
</evidence>
<dbReference type="EMBL" id="AFOC01000004">
    <property type="protein sequence ID" value="EGV52667.1"/>
    <property type="molecule type" value="Genomic_DNA"/>
</dbReference>
<accession>G2D9K5</accession>
<reference evidence="1" key="1">
    <citation type="journal article" date="2011" name="ISME J.">
        <title>The endosymbionts of the deep-sea tubeworms Riftia pachyptila and Tevnia jerichonana share an identical physiology as revealed by proteogenomic analyses.</title>
        <authorList>
            <person name="Gardebrecht A."/>
            <person name="Markert S."/>
            <person name="Felbeck H."/>
            <person name="Thuermer A."/>
            <person name="Albrecht D."/>
            <person name="Wollherr A."/>
            <person name="Kabisch J."/>
            <person name="Lehmann R."/>
            <person name="Daniel R."/>
            <person name="Liesegang H."/>
            <person name="Hecker M."/>
            <person name="Sievert S.M."/>
            <person name="Schweder T."/>
        </authorList>
    </citation>
    <scope>NUCLEOTIDE SEQUENCE [LARGE SCALE GENOMIC DNA]</scope>
</reference>
<organism evidence="1 2">
    <name type="scientific">endosymbiont of Riftia pachyptila</name>
    <name type="common">vent Ph05</name>
    <dbReference type="NCBI Taxonomy" id="1048808"/>
    <lineage>
        <taxon>Bacteria</taxon>
        <taxon>Pseudomonadati</taxon>
        <taxon>Pseudomonadota</taxon>
        <taxon>Gammaproteobacteria</taxon>
        <taxon>sulfur-oxidizing symbionts</taxon>
    </lineage>
</organism>
<dbReference type="AlphaFoldDB" id="G2D9K5"/>